<dbReference type="InterPro" id="IPR001182">
    <property type="entry name" value="FtsW/RodA"/>
</dbReference>
<evidence type="ECO:0000256" key="17">
    <source>
        <dbReference type="SAM" id="Phobius"/>
    </source>
</evidence>
<evidence type="ECO:0000256" key="6">
    <source>
        <dbReference type="ARBA" id="ARBA00022984"/>
    </source>
</evidence>
<evidence type="ECO:0000256" key="10">
    <source>
        <dbReference type="ARBA" id="ARBA00033270"/>
    </source>
</evidence>
<proteinExistence type="inferred from homology"/>
<keyword evidence="2" id="KW-0328">Glycosyltransferase</keyword>
<evidence type="ECO:0000256" key="4">
    <source>
        <dbReference type="ARBA" id="ARBA00022692"/>
    </source>
</evidence>
<dbReference type="GO" id="GO:0009252">
    <property type="term" value="P:peptidoglycan biosynthetic process"/>
    <property type="evidence" value="ECO:0007669"/>
    <property type="project" value="UniProtKB-KW"/>
</dbReference>
<evidence type="ECO:0000256" key="9">
    <source>
        <dbReference type="ARBA" id="ARBA00032370"/>
    </source>
</evidence>
<dbReference type="Proteomes" id="UP000005753">
    <property type="component" value="Chromosome"/>
</dbReference>
<keyword evidence="3" id="KW-0808">Transferase</keyword>
<feature type="transmembrane region" description="Helical" evidence="17">
    <location>
        <begin position="307"/>
        <end position="333"/>
    </location>
</feature>
<dbReference type="EC" id="2.4.99.28" evidence="14"/>
<dbReference type="GO" id="GO:0032153">
    <property type="term" value="C:cell division site"/>
    <property type="evidence" value="ECO:0007669"/>
    <property type="project" value="TreeGrafter"/>
</dbReference>
<keyword evidence="4 17" id="KW-0812">Transmembrane</keyword>
<dbReference type="OrthoDB" id="9812661at2"/>
<dbReference type="EMBL" id="CM001487">
    <property type="protein sequence ID" value="EIM55995.1"/>
    <property type="molecule type" value="Genomic_DNA"/>
</dbReference>
<dbReference type="GO" id="GO:0051301">
    <property type="term" value="P:cell division"/>
    <property type="evidence" value="ECO:0007669"/>
    <property type="project" value="UniProtKB-KW"/>
</dbReference>
<dbReference type="GO" id="GO:0015648">
    <property type="term" value="F:lipid-linked peptidoglycan transporter activity"/>
    <property type="evidence" value="ECO:0007669"/>
    <property type="project" value="TreeGrafter"/>
</dbReference>
<comment type="function">
    <text evidence="16">Peptidoglycan polymerase that is essential for cell division.</text>
</comment>
<dbReference type="PANTHER" id="PTHR30474">
    <property type="entry name" value="CELL CYCLE PROTEIN"/>
    <property type="match status" value="1"/>
</dbReference>
<evidence type="ECO:0000256" key="16">
    <source>
        <dbReference type="ARBA" id="ARBA00049966"/>
    </source>
</evidence>
<evidence type="ECO:0000256" key="1">
    <source>
        <dbReference type="ARBA" id="ARBA00004141"/>
    </source>
</evidence>
<feature type="transmembrane region" description="Helical" evidence="17">
    <location>
        <begin position="189"/>
        <end position="205"/>
    </location>
</feature>
<feature type="transmembrane region" description="Helical" evidence="17">
    <location>
        <begin position="217"/>
        <end position="238"/>
    </location>
</feature>
<evidence type="ECO:0000256" key="11">
    <source>
        <dbReference type="ARBA" id="ARBA00038053"/>
    </source>
</evidence>
<keyword evidence="18" id="KW-0132">Cell division</keyword>
<feature type="transmembrane region" description="Helical" evidence="17">
    <location>
        <begin position="382"/>
        <end position="401"/>
    </location>
</feature>
<keyword evidence="8 17" id="KW-0472">Membrane</keyword>
<evidence type="ECO:0000256" key="2">
    <source>
        <dbReference type="ARBA" id="ARBA00022676"/>
    </source>
</evidence>
<evidence type="ECO:0000256" key="5">
    <source>
        <dbReference type="ARBA" id="ARBA00022960"/>
    </source>
</evidence>
<protein>
    <recommendedName>
        <fullName evidence="12">Probable peptidoglycan glycosyltransferase FtsW</fullName>
        <ecNumber evidence="14">2.4.99.28</ecNumber>
    </recommendedName>
    <alternativeName>
        <fullName evidence="13">Cell division protein FtsW</fullName>
    </alternativeName>
    <alternativeName>
        <fullName evidence="10">Cell wall polymerase</fullName>
    </alternativeName>
    <alternativeName>
        <fullName evidence="9">Peptidoglycan polymerase</fullName>
    </alternativeName>
</protein>
<organism evidence="18 19">
    <name type="scientific">Eubacterium cellulosolvens (strain ATCC 43171 / JCM 9499 / 6)</name>
    <name type="common">Cillobacterium cellulosolvens</name>
    <dbReference type="NCBI Taxonomy" id="633697"/>
    <lineage>
        <taxon>Bacteria</taxon>
        <taxon>Bacillati</taxon>
        <taxon>Bacillota</taxon>
        <taxon>Clostridia</taxon>
        <taxon>Eubacteriales</taxon>
        <taxon>Eubacteriaceae</taxon>
        <taxon>Eubacterium</taxon>
    </lineage>
</organism>
<gene>
    <name evidence="18" type="ORF">EubceDRAFT1_0133</name>
</gene>
<comment type="catalytic activity">
    <reaction evidence="15">
        <text>[GlcNAc-(1-&gt;4)-Mur2Ac(oyl-L-Ala-gamma-D-Glu-L-Lys-D-Ala-D-Ala)](n)-di-trans,octa-cis-undecaprenyl diphosphate + beta-D-GlcNAc-(1-&gt;4)-Mur2Ac(oyl-L-Ala-gamma-D-Glu-L-Lys-D-Ala-D-Ala)-di-trans,octa-cis-undecaprenyl diphosphate = [GlcNAc-(1-&gt;4)-Mur2Ac(oyl-L-Ala-gamma-D-Glu-L-Lys-D-Ala-D-Ala)](n+1)-di-trans,octa-cis-undecaprenyl diphosphate + di-trans,octa-cis-undecaprenyl diphosphate + H(+)</text>
        <dbReference type="Rhea" id="RHEA:23708"/>
        <dbReference type="Rhea" id="RHEA-COMP:9602"/>
        <dbReference type="Rhea" id="RHEA-COMP:9603"/>
        <dbReference type="ChEBI" id="CHEBI:15378"/>
        <dbReference type="ChEBI" id="CHEBI:58405"/>
        <dbReference type="ChEBI" id="CHEBI:60033"/>
        <dbReference type="ChEBI" id="CHEBI:78435"/>
        <dbReference type="EC" id="2.4.99.28"/>
    </reaction>
</comment>
<evidence type="ECO:0000256" key="13">
    <source>
        <dbReference type="ARBA" id="ARBA00041418"/>
    </source>
</evidence>
<comment type="subcellular location">
    <subcellularLocation>
        <location evidence="1">Membrane</location>
        <topology evidence="1">Multi-pass membrane protein</topology>
    </subcellularLocation>
</comment>
<feature type="transmembrane region" description="Helical" evidence="17">
    <location>
        <begin position="165"/>
        <end position="183"/>
    </location>
</feature>
<evidence type="ECO:0000256" key="3">
    <source>
        <dbReference type="ARBA" id="ARBA00022679"/>
    </source>
</evidence>
<dbReference type="AlphaFoldDB" id="I5AQC2"/>
<feature type="transmembrane region" description="Helical" evidence="17">
    <location>
        <begin position="345"/>
        <end position="370"/>
    </location>
</feature>
<feature type="transmembrane region" description="Helical" evidence="17">
    <location>
        <begin position="35"/>
        <end position="56"/>
    </location>
</feature>
<evidence type="ECO:0000256" key="12">
    <source>
        <dbReference type="ARBA" id="ARBA00041185"/>
    </source>
</evidence>
<evidence type="ECO:0000256" key="14">
    <source>
        <dbReference type="ARBA" id="ARBA00044770"/>
    </source>
</evidence>
<evidence type="ECO:0000256" key="8">
    <source>
        <dbReference type="ARBA" id="ARBA00023136"/>
    </source>
</evidence>
<reference evidence="18 19" key="1">
    <citation type="submission" date="2010-08" db="EMBL/GenBank/DDBJ databases">
        <authorList>
            <consortium name="US DOE Joint Genome Institute (JGI-PGF)"/>
            <person name="Lucas S."/>
            <person name="Copeland A."/>
            <person name="Lapidus A."/>
            <person name="Cheng J.-F."/>
            <person name="Bruce D."/>
            <person name="Goodwin L."/>
            <person name="Pitluck S."/>
            <person name="Land M.L."/>
            <person name="Hauser L."/>
            <person name="Chang Y.-J."/>
            <person name="Anderson I.J."/>
            <person name="Johnson E."/>
            <person name="Mulhopadhyay B."/>
            <person name="Kyrpides N."/>
            <person name="Woyke T.J."/>
        </authorList>
    </citation>
    <scope>NUCLEOTIDE SEQUENCE [LARGE SCALE GENOMIC DNA]</scope>
    <source>
        <strain evidence="18 19">6</strain>
    </source>
</reference>
<dbReference type="GO" id="GO:0008955">
    <property type="term" value="F:peptidoglycan glycosyltransferase activity"/>
    <property type="evidence" value="ECO:0007669"/>
    <property type="project" value="UniProtKB-EC"/>
</dbReference>
<feature type="transmembrane region" description="Helical" evidence="17">
    <location>
        <begin position="68"/>
        <end position="89"/>
    </location>
</feature>
<evidence type="ECO:0000256" key="15">
    <source>
        <dbReference type="ARBA" id="ARBA00049902"/>
    </source>
</evidence>
<sequence length="433" mass="48346">MASLLKKEVKKIRYRRKEKRRMAEMGIRSGYDYELWMIVILLIAFGLIMLYSASFYEAKLDLPGENDTYYFMHQLMTSVLAVIAAVVVSKFDYHLWMRLSGWVYLVSIALMLMVPFVAQEINGAKRWISIGPISFQPSETAKLAVVVFIPFMILRLGKNAIRGRGLVMIVILIVVPFLCAFFLTDNLSTAIIILAIGSSMLFLAYPRKKRKPTPYSVAKPFLIFGGVIALFLGLRLWLKANSDWLYSINDFRLGRILVWLEPEKYMNKEAFQVMQGLYAIGSGGLTGKGMGNSAQKLATIPEAQNDMIFSIICEEFGLFGAVVLMVAFAYLLYRLFYIACLAPDFYGSMIAAGVFVHVAVQVLLNISVVLGVIPTTGVSLPFVSYGGTSVIFLMIEIGLALSVSDQIRVAKDDSIVRLDTQKKQKTGKSTVRG</sequence>
<dbReference type="PANTHER" id="PTHR30474:SF2">
    <property type="entry name" value="PEPTIDOGLYCAN GLYCOSYLTRANSFERASE FTSW-RELATED"/>
    <property type="match status" value="1"/>
</dbReference>
<dbReference type="PROSITE" id="PS00428">
    <property type="entry name" value="FTSW_RODA_SPOVE"/>
    <property type="match status" value="1"/>
</dbReference>
<accession>I5AQC2</accession>
<dbReference type="HOGENOM" id="CLU_029243_1_0_9"/>
<evidence type="ECO:0000313" key="19">
    <source>
        <dbReference type="Proteomes" id="UP000005753"/>
    </source>
</evidence>
<reference evidence="18 19" key="2">
    <citation type="submission" date="2012-02" db="EMBL/GenBank/DDBJ databases">
        <title>Improved High-Quality Draft sequence of Eubacterium cellulosolvens 6.</title>
        <authorList>
            <consortium name="US DOE Joint Genome Institute"/>
            <person name="Lucas S."/>
            <person name="Han J."/>
            <person name="Lapidus A."/>
            <person name="Cheng J.-F."/>
            <person name="Goodwin L."/>
            <person name="Pitluck S."/>
            <person name="Peters L."/>
            <person name="Mikhailova N."/>
            <person name="Gu W."/>
            <person name="Detter J.C."/>
            <person name="Han C."/>
            <person name="Tapia R."/>
            <person name="Land M."/>
            <person name="Hauser L."/>
            <person name="Kyrpides N."/>
            <person name="Ivanova N."/>
            <person name="Pagani I."/>
            <person name="Johnson E."/>
            <person name="Mukhopadhyay B."/>
            <person name="Anderson I."/>
            <person name="Woyke T."/>
        </authorList>
    </citation>
    <scope>NUCLEOTIDE SEQUENCE [LARGE SCALE GENOMIC DNA]</scope>
    <source>
        <strain evidence="18 19">6</strain>
    </source>
</reference>
<dbReference type="eggNOG" id="COG0772">
    <property type="taxonomic scope" value="Bacteria"/>
</dbReference>
<keyword evidence="6" id="KW-0573">Peptidoglycan synthesis</keyword>
<keyword evidence="5" id="KW-0133">Cell shape</keyword>
<keyword evidence="7 17" id="KW-1133">Transmembrane helix</keyword>
<dbReference type="InterPro" id="IPR018365">
    <property type="entry name" value="Cell_cycle_FtsW-rel_CS"/>
</dbReference>
<dbReference type="Pfam" id="PF01098">
    <property type="entry name" value="FTSW_RODA_SPOVE"/>
    <property type="match status" value="1"/>
</dbReference>
<dbReference type="GO" id="GO:0008360">
    <property type="term" value="P:regulation of cell shape"/>
    <property type="evidence" value="ECO:0007669"/>
    <property type="project" value="UniProtKB-KW"/>
</dbReference>
<evidence type="ECO:0000256" key="7">
    <source>
        <dbReference type="ARBA" id="ARBA00022989"/>
    </source>
</evidence>
<evidence type="ECO:0000313" key="18">
    <source>
        <dbReference type="EMBL" id="EIM55995.1"/>
    </source>
</evidence>
<feature type="transmembrane region" description="Helical" evidence="17">
    <location>
        <begin position="101"/>
        <end position="121"/>
    </location>
</feature>
<dbReference type="GO" id="GO:0005886">
    <property type="term" value="C:plasma membrane"/>
    <property type="evidence" value="ECO:0007669"/>
    <property type="project" value="TreeGrafter"/>
</dbReference>
<name>I5AQC2_EUBC6</name>
<keyword evidence="18" id="KW-0131">Cell cycle</keyword>
<dbReference type="STRING" id="633697.EubceDRAFT1_0133"/>
<keyword evidence="19" id="KW-1185">Reference proteome</keyword>
<comment type="similarity">
    <text evidence="11">Belongs to the SEDS family. FtsW subfamily.</text>
</comment>
<feature type="transmembrane region" description="Helical" evidence="17">
    <location>
        <begin position="141"/>
        <end position="158"/>
    </location>
</feature>